<evidence type="ECO:0000256" key="1">
    <source>
        <dbReference type="ARBA" id="ARBA00004141"/>
    </source>
</evidence>
<accession>Q6AGJ9</accession>
<dbReference type="KEGG" id="lxx:Lxx05160"/>
<reference evidence="7 8" key="1">
    <citation type="journal article" date="2004" name="Mol. Plant Microbe Interact.">
        <title>The genome sequence of the Gram-positive sugarcane pathogen Leifsonia xyli subsp. xyli.</title>
        <authorList>
            <person name="Monteiro-Vitorello C.B."/>
            <person name="Camargo L.E.A."/>
            <person name="Van Sluys M.A."/>
            <person name="Kitajima J.P."/>
            <person name="Truffi D."/>
            <person name="do Amaral A.M."/>
            <person name="Harakava R."/>
            <person name="de Oliveira J.C.F."/>
            <person name="Wood D."/>
            <person name="de Oliveira M.C."/>
            <person name="Miyaki C.Y."/>
            <person name="Takita M.A."/>
            <person name="da Silva A.C.R."/>
            <person name="Furlan L.R."/>
            <person name="Carraro D.M."/>
            <person name="Camarotte G."/>
            <person name="Almeida N.F. Jr."/>
            <person name="Carrer H."/>
            <person name="Coutinho L.L."/>
            <person name="El-Dorry H.A."/>
            <person name="Ferro M.I.T."/>
            <person name="Gagliardi P.R."/>
            <person name="Giglioti E."/>
            <person name="Goldman M.H.S."/>
            <person name="Goldman G.H."/>
            <person name="Kimura E.T."/>
            <person name="Ferro E.S."/>
            <person name="Kuramae E.E."/>
            <person name="Lemos E.G.M."/>
            <person name="Lemos M.V.F."/>
            <person name="Mauro S.M.Z."/>
            <person name="Machado M.A."/>
            <person name="Marino C.L."/>
            <person name="Menck C.F."/>
            <person name="Nunes L.R."/>
            <person name="Oliveira R.C."/>
            <person name="Pereira G.G."/>
            <person name="Siqueira W."/>
            <person name="de Souza A.A."/>
            <person name="Tsai S.M."/>
            <person name="Zanca A.S."/>
            <person name="Simpson A.J.G."/>
            <person name="Brumbley S.M."/>
            <person name="Setubal J.C."/>
        </authorList>
    </citation>
    <scope>NUCLEOTIDE SEQUENCE [LARGE SCALE GENOMIC DNA]</scope>
    <source>
        <strain evidence="7 8">CTCB07</strain>
    </source>
</reference>
<feature type="transmembrane region" description="Helical" evidence="5">
    <location>
        <begin position="247"/>
        <end position="263"/>
    </location>
</feature>
<evidence type="ECO:0000313" key="8">
    <source>
        <dbReference type="Proteomes" id="UP000001306"/>
    </source>
</evidence>
<dbReference type="eggNOG" id="COG3307">
    <property type="taxonomic scope" value="Bacteria"/>
</dbReference>
<keyword evidence="8" id="KW-1185">Reference proteome</keyword>
<dbReference type="PANTHER" id="PTHR37422">
    <property type="entry name" value="TEICHURONIC ACID BIOSYNTHESIS PROTEIN TUAE"/>
    <property type="match status" value="1"/>
</dbReference>
<evidence type="ECO:0000256" key="3">
    <source>
        <dbReference type="ARBA" id="ARBA00022989"/>
    </source>
</evidence>
<keyword evidence="4 5" id="KW-0472">Membrane</keyword>
<keyword evidence="2 5" id="KW-0812">Transmembrane</keyword>
<feature type="transmembrane region" description="Helical" evidence="5">
    <location>
        <begin position="27"/>
        <end position="46"/>
    </location>
</feature>
<dbReference type="InterPro" id="IPR007016">
    <property type="entry name" value="O-antigen_ligase-rel_domated"/>
</dbReference>
<feature type="transmembrane region" description="Helical" evidence="5">
    <location>
        <begin position="108"/>
        <end position="132"/>
    </location>
</feature>
<feature type="transmembrane region" description="Helical" evidence="5">
    <location>
        <begin position="202"/>
        <end position="219"/>
    </location>
</feature>
<feature type="transmembrane region" description="Helical" evidence="5">
    <location>
        <begin position="363"/>
        <end position="384"/>
    </location>
</feature>
<dbReference type="InterPro" id="IPR051533">
    <property type="entry name" value="WaaL-like"/>
</dbReference>
<feature type="transmembrane region" description="Helical" evidence="5">
    <location>
        <begin position="275"/>
        <end position="294"/>
    </location>
</feature>
<comment type="subcellular location">
    <subcellularLocation>
        <location evidence="1">Membrane</location>
        <topology evidence="1">Multi-pass membrane protein</topology>
    </subcellularLocation>
</comment>
<feature type="transmembrane region" description="Helical" evidence="5">
    <location>
        <begin position="52"/>
        <end position="73"/>
    </location>
</feature>
<feature type="transmembrane region" description="Helical" evidence="5">
    <location>
        <begin position="139"/>
        <end position="158"/>
    </location>
</feature>
<dbReference type="GO" id="GO:0016020">
    <property type="term" value="C:membrane"/>
    <property type="evidence" value="ECO:0007669"/>
    <property type="project" value="UniProtKB-SubCell"/>
</dbReference>
<feature type="transmembrane region" description="Helical" evidence="5">
    <location>
        <begin position="226"/>
        <end position="241"/>
    </location>
</feature>
<evidence type="ECO:0000256" key="5">
    <source>
        <dbReference type="SAM" id="Phobius"/>
    </source>
</evidence>
<feature type="transmembrane region" description="Helical" evidence="5">
    <location>
        <begin position="405"/>
        <end position="424"/>
    </location>
</feature>
<dbReference type="Proteomes" id="UP000001306">
    <property type="component" value="Chromosome"/>
</dbReference>
<evidence type="ECO:0000256" key="4">
    <source>
        <dbReference type="ARBA" id="ARBA00023136"/>
    </source>
</evidence>
<evidence type="ECO:0000259" key="6">
    <source>
        <dbReference type="Pfam" id="PF04932"/>
    </source>
</evidence>
<keyword evidence="3 5" id="KW-1133">Transmembrane helix</keyword>
<gene>
    <name evidence="7" type="primary">exoQ</name>
    <name evidence="7" type="ordered locus">Lxx05160</name>
</gene>
<dbReference type="PANTHER" id="PTHR37422:SF17">
    <property type="entry name" value="O-ANTIGEN LIGASE"/>
    <property type="match status" value="1"/>
</dbReference>
<dbReference type="HOGENOM" id="CLU_046684_0_0_11"/>
<name>Q6AGJ9_LEIXX</name>
<dbReference type="STRING" id="281090.Lxx05160"/>
<dbReference type="Pfam" id="PF04932">
    <property type="entry name" value="Wzy_C"/>
    <property type="match status" value="1"/>
</dbReference>
<proteinExistence type="predicted"/>
<feature type="domain" description="O-antigen ligase-related" evidence="6">
    <location>
        <begin position="232"/>
        <end position="376"/>
    </location>
</feature>
<dbReference type="AlphaFoldDB" id="Q6AGJ9"/>
<evidence type="ECO:0000313" key="7">
    <source>
        <dbReference type="EMBL" id="AAT88496.1"/>
    </source>
</evidence>
<protein>
    <submittedName>
        <fullName evidence="7">Exopolysaccharide production protein</fullName>
    </submittedName>
</protein>
<organism evidence="7 8">
    <name type="scientific">Leifsonia xyli subsp. xyli (strain CTCB07)</name>
    <dbReference type="NCBI Taxonomy" id="281090"/>
    <lineage>
        <taxon>Bacteria</taxon>
        <taxon>Bacillati</taxon>
        <taxon>Actinomycetota</taxon>
        <taxon>Actinomycetes</taxon>
        <taxon>Micrococcales</taxon>
        <taxon>Microbacteriaceae</taxon>
        <taxon>Leifsonia</taxon>
    </lineage>
</organism>
<feature type="transmembrane region" description="Helical" evidence="5">
    <location>
        <begin position="85"/>
        <end position="102"/>
    </location>
</feature>
<evidence type="ECO:0000256" key="2">
    <source>
        <dbReference type="ARBA" id="ARBA00022692"/>
    </source>
</evidence>
<sequence length="449" mass="48704">MSYPSGMGSPTTSLDTRALAARRSSETGVLVFASLLLFTLFAGDFWRNLISWPGYFALAALLTAGSVVLLVRARAAVRWRRLPKTLGLFLALAVLSIAWSAYPGASALGVLAQLATTASALFLALCLGWPALLTALSNAFRWVLGLSLLFELIVAVFVRRPVLPLTPVQPFPPGKLPSAFYWSRDLLLHGGQIQGIVGNSNLLAMIALLALIVFGVRLADRADRRGSAIAWIVVAALTLALTRSSTVIVATAFAAVALRLALWTRRARPERRRPVYLSAAALVAVGAVSLALFASRLPALLGKSDDLTGRLDIWDRVIGFAQQRPVFGWGWVSYWAPWTEPFSDLAKRNGVVYLQAHNAWLDIWMQLGIAGLALIVPLAVGTLWRSWFHAVDRPRTSVRDDQAHTALTLLPLLLFAALLAQSFAESRMLIEDGWALLVVLAAKTKQTAP</sequence>
<dbReference type="EMBL" id="AE016822">
    <property type="protein sequence ID" value="AAT88496.1"/>
    <property type="molecule type" value="Genomic_DNA"/>
</dbReference>